<evidence type="ECO:0000313" key="4">
    <source>
        <dbReference type="Proteomes" id="UP000284379"/>
    </source>
</evidence>
<dbReference type="AlphaFoldDB" id="A0A413V476"/>
<comment type="caution">
    <text evidence="3">The sequence shown here is derived from an EMBL/GenBank/DDBJ whole genome shotgun (WGS) entry which is preliminary data.</text>
</comment>
<dbReference type="Gene3D" id="2.60.40.1120">
    <property type="entry name" value="Carboxypeptidase-like, regulatory domain"/>
    <property type="match status" value="1"/>
</dbReference>
<feature type="signal peptide" evidence="1">
    <location>
        <begin position="1"/>
        <end position="23"/>
    </location>
</feature>
<dbReference type="EMBL" id="QSGO01000042">
    <property type="protein sequence ID" value="RHB28364.1"/>
    <property type="molecule type" value="Genomic_DNA"/>
</dbReference>
<name>A0A413V476_9BACE</name>
<dbReference type="Pfam" id="PF12985">
    <property type="entry name" value="DUF3869"/>
    <property type="match status" value="1"/>
</dbReference>
<feature type="chain" id="PRO_5019140862" evidence="1">
    <location>
        <begin position="24"/>
        <end position="619"/>
    </location>
</feature>
<dbReference type="SUPFAM" id="SSF49464">
    <property type="entry name" value="Carboxypeptidase regulatory domain-like"/>
    <property type="match status" value="1"/>
</dbReference>
<evidence type="ECO:0000256" key="1">
    <source>
        <dbReference type="SAM" id="SignalP"/>
    </source>
</evidence>
<evidence type="ECO:0000313" key="3">
    <source>
        <dbReference type="EMBL" id="RHB28364.1"/>
    </source>
</evidence>
<dbReference type="InterPro" id="IPR008969">
    <property type="entry name" value="CarboxyPept-like_regulatory"/>
</dbReference>
<evidence type="ECO:0000259" key="2">
    <source>
        <dbReference type="Pfam" id="PF12985"/>
    </source>
</evidence>
<dbReference type="InterPro" id="IPR024620">
    <property type="entry name" value="DUF3869"/>
</dbReference>
<proteinExistence type="predicted"/>
<accession>A0A413V476</accession>
<feature type="domain" description="DUF3869" evidence="2">
    <location>
        <begin position="47"/>
        <end position="128"/>
    </location>
</feature>
<reference evidence="3 4" key="1">
    <citation type="submission" date="2018-08" db="EMBL/GenBank/DDBJ databases">
        <title>A genome reference for cultivated species of the human gut microbiota.</title>
        <authorList>
            <person name="Zou Y."/>
            <person name="Xue W."/>
            <person name="Luo G."/>
        </authorList>
    </citation>
    <scope>NUCLEOTIDE SEQUENCE [LARGE SCALE GENOMIC DNA]</scope>
    <source>
        <strain evidence="3 4">AM40-30BH</strain>
    </source>
</reference>
<dbReference type="RefSeq" id="WP_122202389.1">
    <property type="nucleotide sequence ID" value="NZ_CABJFV010000042.1"/>
</dbReference>
<organism evidence="3 4">
    <name type="scientific">Bacteroides nordii</name>
    <dbReference type="NCBI Taxonomy" id="291645"/>
    <lineage>
        <taxon>Bacteria</taxon>
        <taxon>Pseudomonadati</taxon>
        <taxon>Bacteroidota</taxon>
        <taxon>Bacteroidia</taxon>
        <taxon>Bacteroidales</taxon>
        <taxon>Bacteroidaceae</taxon>
        <taxon>Bacteroides</taxon>
    </lineage>
</organism>
<protein>
    <submittedName>
        <fullName evidence="3">DUF3869 domain-containing protein</fullName>
    </submittedName>
</protein>
<gene>
    <name evidence="3" type="ORF">DW888_20770</name>
</gene>
<sequence>MKKKSFFRSFNAKTALFAVMVSGALLTGCYKDDGLDVEGPTGETTLPAATYTLNGTVIDGKTGEAIEGATVTVTPSTAFTAKSNSFTATVAPGDVTISVTKDGYKPVSKIVTINAIAAGQSAVYSQIISMVSTAVPPVSKVAKYDVSAIAFSEDNASVAATAKLYDVTGATEVAMQNVAAGAYKLVVTPADQNKYDVYTSIVTLDEVVVPADFEGNLKKVFVAYLTEKVAPVENVTYSYHFTDLSGNLFNVQSASLTVDGEVVATIAGYHTIKYTLPKADAEGHEFAVVYTYLDEAGVERYGRAAFAPGKTTGTANIDTSATSSPSTEVGVGEDGKLVAGSTVTDGGTIIVDNNIIATIDGTPIAEPISIQRKVAEELEDETALRVYEGTPAGTVFSEPIKIAFKDVYGTELGDLTLMYKEGDNWVEDTKGGSVTTGASTYTMNVKHFSTFKADAKMTTVEAPSTTDVDTKTIEVNKKNDADDKITVKVKMQAVIGTEFETSIVDAVKKAGFTNTMAIQKIAEMVESRLLALGLSNTGITEYEQTQDFEIAGRTAFVSYDRARTYKLESFTFTVNGKNVVINTKTAVKTELTNPILTYYGHGHTHGGDNLSGGGIIDAE</sequence>
<keyword evidence="1" id="KW-0732">Signal</keyword>
<dbReference type="PROSITE" id="PS51257">
    <property type="entry name" value="PROKAR_LIPOPROTEIN"/>
    <property type="match status" value="1"/>
</dbReference>
<dbReference type="Proteomes" id="UP000284379">
    <property type="component" value="Unassembled WGS sequence"/>
</dbReference>